<dbReference type="CDD" id="cd24162">
    <property type="entry name" value="Prp3_C"/>
    <property type="match status" value="1"/>
</dbReference>
<dbReference type="Proteomes" id="UP000267029">
    <property type="component" value="Unassembled WGS sequence"/>
</dbReference>
<feature type="domain" description="Ubiquitin-like" evidence="9">
    <location>
        <begin position="986"/>
        <end position="1054"/>
    </location>
</feature>
<sequence length="1616" mass="182612">MSSFNSGPAGTPFVSGELNSAKIRELMENAQRTIAERKLSLGLGNIPAKPQLIPQGLIADPETAERARRAAELEAKIASRFHSLVTKVLPTPIEDSSRFALLGLYSINVRRLKSAARPKRSLSFYEPGKFIKIGQRMRTKAQLEKLQESVAQAAKRTGIASAAKLATIQPKRHVDETSVPSVEWWDAYILKDGITSYDSSNEGLLEPASAAALINESWITDLIEHPIKMKAPTELHKPPEIPLLLTKKERKKLRRQNRQEAQKERQERVRLGLEKPPEPKVKLANLMRVLGSEAVQDPSKVEAYVRKQMESRKRAHEAANASRKLTKEQARFKRIRKIREDTSIRTHVAVYRVRDLTNPAHRFKVETNANQLFMTGLVAMHSDCNVVIVEGGPKQQRRFKRLMLHRIKWLENKRGVVDSEAANSTHAPCTLIWEGTVKQRAFENMQMKLCPTELFARELFRKRDVEHYWDMAYSGAVMESVGDAVPVQEILLTRRVRQDRPLDTWQLIHVVVLCAGYLSWRQISVNRYEEFFSLYSVNRDIPASCDSFSKRPVNLSNVTSDYVSTASLWVECVRCKKWRYLEGLVDPSEVEESWQCDMHPRVANGEVKVEEACNEPEYGLSEVDESQYVYGEFGTGSVVLAKMPGYPEWPSMIDCDAEGRFADFCPETGHVKRYRVVFLDPNQPTTQLIPASKVRKFANVCEIKLEKKKVPTANTRMCLACTRMNGRTACHMYTMVTSQCIELSLLEVEQKSARVLYDSYIAPRRRQQQSAGMAFVSENSNDQNGTRRDLLQLLTGMLEQLVEMKETGSSKEALLAALGAKRQPLSQPRSKFSKGRGTCVRNSSVSSIQRENSNIAEDKLGQFEQISILDGAETPYKPPALISSTFFFKPGTWIECVKCKKWRYVAEITDPSEVPTDWSCGLQLKWQMTDDKHDPCQESEDESSKHIVDAHPYVYNEFTAGSVVWAKMPGKLPSPFIYTYVFCLVVAMKVKIVHNSQKLFNVNVTEKTTITEIKQAISRRILIPPKDQILTLQGIFLEDSHPLRDYQLPKLDVVVPLELYLRASYKKPTHVKISLSADRTLTMPIRLDAKVSELRSAIKSKFPESVNQLSEMVLLFDHWLLDDNESLEAYGIKRDSCIVVARRLPGSYPSITSYDYIEDIQPKLPSQDDEMSKLKVHISANNVDPLTLYLDRNSTLQEVSEEVERETGVPINHQQFSLKKDLPHVSDLSRSLEDLGLNDGDTLHLVDTRSTNTIATEEPKNSESATMLIQFKDPNNTFFIQLARYPWWPAMVDLNARGRYADYDLVTHKATHYQVVFLDPHVMTTKRLAANHLRKYVSGKIIHGHIRKGKHWPRIQKAIAEAEDALKLPIQTRIEVYGYRYENTDDSSGIQFQPIANNINQAYQWTSRPKRQKKVSPTAQGTKPGGKRKPGTNIAVKKTGCSTRNQECTGMTDVVTNEADFTPGSSHQGDSTPTLRNELQDDGTSVAFDESPSFLNPPMFAANSVYRIADASVPEKSCDASPATFIQCTKPPETGFSSVINVSPTLSQETTLENDNSSSPTPPLTLWSSQEQPFAVTEFLKDAIQSRLEESVSLTKKVSMILTGLPLHLQLKPSEN</sequence>
<keyword evidence="3" id="KW-0479">Metal-binding</keyword>
<organism evidence="11 12">
    <name type="scientific">Mesocestoides corti</name>
    <name type="common">Flatworm</name>
    <dbReference type="NCBI Taxonomy" id="53468"/>
    <lineage>
        <taxon>Eukaryota</taxon>
        <taxon>Metazoa</taxon>
        <taxon>Spiralia</taxon>
        <taxon>Lophotrochozoa</taxon>
        <taxon>Platyhelminthes</taxon>
        <taxon>Cestoda</taxon>
        <taxon>Eucestoda</taxon>
        <taxon>Cyclophyllidea</taxon>
        <taxon>Mesocestoididae</taxon>
        <taxon>Mesocestoides</taxon>
    </lineage>
</organism>
<dbReference type="SMART" id="SM00213">
    <property type="entry name" value="UBQ"/>
    <property type="match status" value="3"/>
</dbReference>
<feature type="region of interest" description="Disordered" evidence="8">
    <location>
        <begin position="250"/>
        <end position="269"/>
    </location>
</feature>
<evidence type="ECO:0000256" key="2">
    <source>
        <dbReference type="ARBA" id="ARBA00022664"/>
    </source>
</evidence>
<evidence type="ECO:0000256" key="3">
    <source>
        <dbReference type="ARBA" id="ARBA00022723"/>
    </source>
</evidence>
<dbReference type="Gene3D" id="3.10.20.90">
    <property type="entry name" value="Phosphatidylinositol 3-kinase Catalytic Subunit, Chain A, domain 1"/>
    <property type="match status" value="3"/>
</dbReference>
<dbReference type="PROSITE" id="PS51050">
    <property type="entry name" value="ZF_CW"/>
    <property type="match status" value="2"/>
</dbReference>
<dbReference type="GO" id="GO:0008270">
    <property type="term" value="F:zinc ion binding"/>
    <property type="evidence" value="ECO:0007669"/>
    <property type="project" value="UniProtKB-KW"/>
</dbReference>
<accession>A0A158QV83</accession>
<dbReference type="PROSITE" id="PS50053">
    <property type="entry name" value="UBIQUITIN_2"/>
    <property type="match status" value="3"/>
</dbReference>
<keyword evidence="6" id="KW-0508">mRNA splicing</keyword>
<dbReference type="EMBL" id="UXSR01005363">
    <property type="protein sequence ID" value="VDD81423.1"/>
    <property type="molecule type" value="Genomic_DNA"/>
</dbReference>
<gene>
    <name evidence="11" type="ORF">MCOS_LOCUS7426</name>
</gene>
<keyword evidence="7" id="KW-0539">Nucleus</keyword>
<dbReference type="InterPro" id="IPR029071">
    <property type="entry name" value="Ubiquitin-like_domsf"/>
</dbReference>
<dbReference type="Pfam" id="PF00240">
    <property type="entry name" value="ubiquitin"/>
    <property type="match status" value="1"/>
</dbReference>
<dbReference type="PANTHER" id="PTHR14212:SF0">
    <property type="entry name" value="U4_U6 SMALL NUCLEAR RIBONUCLEOPROTEIN PRP3"/>
    <property type="match status" value="1"/>
</dbReference>
<dbReference type="Pfam" id="PF08572">
    <property type="entry name" value="PRP3"/>
    <property type="match status" value="1"/>
</dbReference>
<evidence type="ECO:0000256" key="5">
    <source>
        <dbReference type="ARBA" id="ARBA00022833"/>
    </source>
</evidence>
<keyword evidence="4" id="KW-0863">Zinc-finger</keyword>
<dbReference type="InterPro" id="IPR011124">
    <property type="entry name" value="Znf_CW"/>
</dbReference>
<dbReference type="SUPFAM" id="SSF54236">
    <property type="entry name" value="Ubiquitin-like"/>
    <property type="match status" value="3"/>
</dbReference>
<dbReference type="OrthoDB" id="10264544at2759"/>
<dbReference type="InterPro" id="IPR010541">
    <property type="entry name" value="Prp3_C"/>
</dbReference>
<evidence type="ECO:0000313" key="11">
    <source>
        <dbReference type="EMBL" id="VDD81423.1"/>
    </source>
</evidence>
<dbReference type="InterPro" id="IPR027104">
    <property type="entry name" value="Prp3"/>
</dbReference>
<keyword evidence="5" id="KW-0862">Zinc</keyword>
<dbReference type="GO" id="GO:0000398">
    <property type="term" value="P:mRNA splicing, via spliceosome"/>
    <property type="evidence" value="ECO:0007669"/>
    <property type="project" value="InterPro"/>
</dbReference>
<dbReference type="InterPro" id="IPR000626">
    <property type="entry name" value="Ubiquitin-like_dom"/>
</dbReference>
<evidence type="ECO:0008006" key="13">
    <source>
        <dbReference type="Google" id="ProtNLM"/>
    </source>
</evidence>
<evidence type="ECO:0000313" key="12">
    <source>
        <dbReference type="Proteomes" id="UP000267029"/>
    </source>
</evidence>
<evidence type="ECO:0000256" key="7">
    <source>
        <dbReference type="ARBA" id="ARBA00023242"/>
    </source>
</evidence>
<dbReference type="PANTHER" id="PTHR14212">
    <property type="entry name" value="U4/U6-ASSOCIATED RNA SPLICING FACTOR-RELATED"/>
    <property type="match status" value="1"/>
</dbReference>
<dbReference type="InterPro" id="IPR013881">
    <property type="entry name" value="Pre-mRNA_splic_Prp3_dom"/>
</dbReference>
<feature type="compositionally biased region" description="Basic and acidic residues" evidence="8">
    <location>
        <begin position="257"/>
        <end position="269"/>
    </location>
</feature>
<evidence type="ECO:0000256" key="8">
    <source>
        <dbReference type="SAM" id="MobiDB-lite"/>
    </source>
</evidence>
<dbReference type="Gene3D" id="3.30.40.100">
    <property type="match status" value="2"/>
</dbReference>
<feature type="compositionally biased region" description="Polar residues" evidence="8">
    <location>
        <begin position="1463"/>
        <end position="1477"/>
    </location>
</feature>
<feature type="domain" description="Ubiquitin-like" evidence="9">
    <location>
        <begin position="1069"/>
        <end position="1147"/>
    </location>
</feature>
<evidence type="ECO:0000256" key="6">
    <source>
        <dbReference type="ARBA" id="ARBA00023187"/>
    </source>
</evidence>
<feature type="domain" description="Ubiquitin-like" evidence="9">
    <location>
        <begin position="1174"/>
        <end position="1252"/>
    </location>
</feature>
<dbReference type="CDD" id="cd17039">
    <property type="entry name" value="Ubl_ubiquitin_like"/>
    <property type="match status" value="3"/>
</dbReference>
<evidence type="ECO:0000259" key="9">
    <source>
        <dbReference type="PROSITE" id="PS50053"/>
    </source>
</evidence>
<keyword evidence="2" id="KW-0507">mRNA processing</keyword>
<reference evidence="11 12" key="1">
    <citation type="submission" date="2018-10" db="EMBL/GenBank/DDBJ databases">
        <authorList>
            <consortium name="Pathogen Informatics"/>
        </authorList>
    </citation>
    <scope>NUCLEOTIDE SEQUENCE [LARGE SCALE GENOMIC DNA]</scope>
</reference>
<evidence type="ECO:0000259" key="10">
    <source>
        <dbReference type="PROSITE" id="PS51050"/>
    </source>
</evidence>
<dbReference type="Pfam" id="PF14560">
    <property type="entry name" value="Ubiquitin_2"/>
    <property type="match status" value="1"/>
</dbReference>
<protein>
    <recommendedName>
        <fullName evidence="13">Ubiquitin-like domain-containing protein</fullName>
    </recommendedName>
</protein>
<proteinExistence type="predicted"/>
<evidence type="ECO:0000256" key="4">
    <source>
        <dbReference type="ARBA" id="ARBA00022771"/>
    </source>
</evidence>
<name>A0A158QV83_MESCO</name>
<feature type="region of interest" description="Disordered" evidence="8">
    <location>
        <begin position="1457"/>
        <end position="1479"/>
    </location>
</feature>
<comment type="subcellular location">
    <subcellularLocation>
        <location evidence="1">Nucleus</location>
    </subcellularLocation>
</comment>
<feature type="domain" description="CW-type" evidence="10">
    <location>
        <begin position="887"/>
        <end position="944"/>
    </location>
</feature>
<dbReference type="GO" id="GO:0046540">
    <property type="term" value="C:U4/U6 x U5 tri-snRNP complex"/>
    <property type="evidence" value="ECO:0007669"/>
    <property type="project" value="InterPro"/>
</dbReference>
<dbReference type="STRING" id="53468.A0A158QV83"/>
<dbReference type="SUPFAM" id="SSF63748">
    <property type="entry name" value="Tudor/PWWP/MBT"/>
    <property type="match status" value="2"/>
</dbReference>
<feature type="region of interest" description="Disordered" evidence="8">
    <location>
        <begin position="1406"/>
        <end position="1435"/>
    </location>
</feature>
<evidence type="ECO:0000256" key="1">
    <source>
        <dbReference type="ARBA" id="ARBA00004123"/>
    </source>
</evidence>
<dbReference type="Pfam" id="PF07496">
    <property type="entry name" value="zf-CW"/>
    <property type="match status" value="1"/>
</dbReference>
<dbReference type="Pfam" id="PF06544">
    <property type="entry name" value="Prp3_C"/>
    <property type="match status" value="1"/>
</dbReference>
<keyword evidence="12" id="KW-1185">Reference proteome</keyword>
<feature type="domain" description="CW-type" evidence="10">
    <location>
        <begin position="563"/>
        <end position="621"/>
    </location>
</feature>
<dbReference type="Gene3D" id="2.30.30.140">
    <property type="match status" value="2"/>
</dbReference>